<dbReference type="PROSITE" id="PS51257">
    <property type="entry name" value="PROKAR_LIPOPROTEIN"/>
    <property type="match status" value="1"/>
</dbReference>
<proteinExistence type="predicted"/>
<reference evidence="1 2" key="1">
    <citation type="submission" date="2021-11" db="EMBL/GenBank/DDBJ databases">
        <title>Genomic of Niabella pedocola.</title>
        <authorList>
            <person name="Wu T."/>
        </authorList>
    </citation>
    <scope>NUCLEOTIDE SEQUENCE [LARGE SCALE GENOMIC DNA]</scope>
    <source>
        <strain evidence="1 2">JCM 31011</strain>
    </source>
</reference>
<organism evidence="1 2">
    <name type="scientific">Niabella pedocola</name>
    <dbReference type="NCBI Taxonomy" id="1752077"/>
    <lineage>
        <taxon>Bacteria</taxon>
        <taxon>Pseudomonadati</taxon>
        <taxon>Bacteroidota</taxon>
        <taxon>Chitinophagia</taxon>
        <taxon>Chitinophagales</taxon>
        <taxon>Chitinophagaceae</taxon>
        <taxon>Niabella</taxon>
    </lineage>
</organism>
<evidence type="ECO:0008006" key="3">
    <source>
        <dbReference type="Google" id="ProtNLM"/>
    </source>
</evidence>
<dbReference type="Proteomes" id="UP001199816">
    <property type="component" value="Unassembled WGS sequence"/>
</dbReference>
<keyword evidence="2" id="KW-1185">Reference proteome</keyword>
<gene>
    <name evidence="1" type="ORF">LQ567_02975</name>
</gene>
<dbReference type="EMBL" id="JAJNEC010000003">
    <property type="protein sequence ID" value="MCD2421708.1"/>
    <property type="molecule type" value="Genomic_DNA"/>
</dbReference>
<accession>A0ABS8PKS8</accession>
<evidence type="ECO:0000313" key="1">
    <source>
        <dbReference type="EMBL" id="MCD2421708.1"/>
    </source>
</evidence>
<evidence type="ECO:0000313" key="2">
    <source>
        <dbReference type="Proteomes" id="UP001199816"/>
    </source>
</evidence>
<protein>
    <recommendedName>
        <fullName evidence="3">Lipocalin-like domain-containing protein</fullName>
    </recommendedName>
</protein>
<name>A0ABS8PKS8_9BACT</name>
<comment type="caution">
    <text evidence="1">The sequence shown here is derived from an EMBL/GenBank/DDBJ whole genome shotgun (WGS) entry which is preliminary data.</text>
</comment>
<dbReference type="RefSeq" id="WP_231002612.1">
    <property type="nucleotide sequence ID" value="NZ_JAJNEC010000003.1"/>
</dbReference>
<sequence>MRLKIAVAFICTLVISCAQETKEKIEQAGPPINGTWKLLSGTLIENGDTTITDYTKDRSFIKIINNSHFAFLHHGLENGKDSAVFSAGGGAYTLKDSVYTEHLEYCNARDWEGNDFSFIVSIHQDTLVQQGIEKVAGSNVNRYNIETYIRVKTPLAETSDK</sequence>
<dbReference type="Gene3D" id="2.40.128.490">
    <property type="entry name" value="Uncharacterised protein PF14869, DUF4488"/>
    <property type="match status" value="1"/>
</dbReference>